<dbReference type="AlphaFoldDB" id="A0AAU9XGL3"/>
<keyword evidence="3" id="KW-1185">Reference proteome</keyword>
<gene>
    <name evidence="2" type="ORF">PMEA_00023252</name>
</gene>
<dbReference type="Proteomes" id="UP001159428">
    <property type="component" value="Unassembled WGS sequence"/>
</dbReference>
<accession>A0AAU9XGL3</accession>
<evidence type="ECO:0000313" key="3">
    <source>
        <dbReference type="Proteomes" id="UP001159428"/>
    </source>
</evidence>
<name>A0AAU9XGL3_9CNID</name>
<feature type="domain" description="Helix-turn-helix" evidence="1">
    <location>
        <begin position="46"/>
        <end position="105"/>
    </location>
</feature>
<dbReference type="EMBL" id="CALNXJ010000042">
    <property type="protein sequence ID" value="CAH3147040.1"/>
    <property type="molecule type" value="Genomic_DNA"/>
</dbReference>
<reference evidence="2 3" key="1">
    <citation type="submission" date="2022-05" db="EMBL/GenBank/DDBJ databases">
        <authorList>
            <consortium name="Genoscope - CEA"/>
            <person name="William W."/>
        </authorList>
    </citation>
    <scope>NUCLEOTIDE SEQUENCE [LARGE SCALE GENOMIC DNA]</scope>
</reference>
<evidence type="ECO:0000313" key="2">
    <source>
        <dbReference type="EMBL" id="CAH3147040.1"/>
    </source>
</evidence>
<comment type="caution">
    <text evidence="2">The sequence shown here is derived from an EMBL/GenBank/DDBJ whole genome shotgun (WGS) entry which is preliminary data.</text>
</comment>
<proteinExistence type="predicted"/>
<evidence type="ECO:0000259" key="1">
    <source>
        <dbReference type="Pfam" id="PF26215"/>
    </source>
</evidence>
<sequence length="124" mass="14063">MNGLYPTIKFELVYSDSHLNVLDIMLHFHDGFISTGVYAKPTDSHLYLPFLSSHPIHCKRAVPFGAALTIKCNCSTGDFLQNRCKEYKGYLKLQNYAAELVDKQFDKALSIPRAELLRENVKPA</sequence>
<organism evidence="2 3">
    <name type="scientific">Pocillopora meandrina</name>
    <dbReference type="NCBI Taxonomy" id="46732"/>
    <lineage>
        <taxon>Eukaryota</taxon>
        <taxon>Metazoa</taxon>
        <taxon>Cnidaria</taxon>
        <taxon>Anthozoa</taxon>
        <taxon>Hexacorallia</taxon>
        <taxon>Scleractinia</taxon>
        <taxon>Astrocoeniina</taxon>
        <taxon>Pocilloporidae</taxon>
        <taxon>Pocillopora</taxon>
    </lineage>
</organism>
<dbReference type="Pfam" id="PF26215">
    <property type="entry name" value="HTH_animal"/>
    <property type="match status" value="1"/>
</dbReference>
<dbReference type="PANTHER" id="PTHR21301">
    <property type="entry name" value="REVERSE TRANSCRIPTASE"/>
    <property type="match status" value="1"/>
</dbReference>
<dbReference type="PANTHER" id="PTHR21301:SF10">
    <property type="entry name" value="REVERSE TRANSCRIPTASE DOMAIN-CONTAINING PROTEIN"/>
    <property type="match status" value="1"/>
</dbReference>
<protein>
    <recommendedName>
        <fullName evidence="1">Helix-turn-helix domain-containing protein</fullName>
    </recommendedName>
</protein>
<dbReference type="InterPro" id="IPR058912">
    <property type="entry name" value="HTH_animal"/>
</dbReference>